<dbReference type="AlphaFoldDB" id="A0A318LBH4"/>
<dbReference type="PANTHER" id="PTHR43289">
    <property type="entry name" value="MITOGEN-ACTIVATED PROTEIN KINASE KINASE KINASE 20-RELATED"/>
    <property type="match status" value="1"/>
</dbReference>
<dbReference type="Gene3D" id="3.30.200.20">
    <property type="entry name" value="Phosphorylase Kinase, domain 1"/>
    <property type="match status" value="1"/>
</dbReference>
<organism evidence="7 8">
    <name type="scientific">Prauserella flavalba</name>
    <dbReference type="NCBI Taxonomy" id="1477506"/>
    <lineage>
        <taxon>Bacteria</taxon>
        <taxon>Bacillati</taxon>
        <taxon>Actinomycetota</taxon>
        <taxon>Actinomycetes</taxon>
        <taxon>Pseudonocardiales</taxon>
        <taxon>Pseudonocardiaceae</taxon>
        <taxon>Prauserella</taxon>
    </lineage>
</organism>
<comment type="caution">
    <text evidence="7">The sequence shown here is derived from an EMBL/GenBank/DDBJ whole genome shotgun (WGS) entry which is preliminary data.</text>
</comment>
<evidence type="ECO:0000313" key="7">
    <source>
        <dbReference type="EMBL" id="PXY20559.1"/>
    </source>
</evidence>
<dbReference type="PROSITE" id="PS50011">
    <property type="entry name" value="PROTEIN_KINASE_DOM"/>
    <property type="match status" value="1"/>
</dbReference>
<dbReference type="GO" id="GO:0004674">
    <property type="term" value="F:protein serine/threonine kinase activity"/>
    <property type="evidence" value="ECO:0007669"/>
    <property type="project" value="TreeGrafter"/>
</dbReference>
<keyword evidence="3" id="KW-0418">Kinase</keyword>
<gene>
    <name evidence="7" type="ORF">BA062_32565</name>
</gene>
<dbReference type="SMART" id="SM00220">
    <property type="entry name" value="S_TKc"/>
    <property type="match status" value="1"/>
</dbReference>
<dbReference type="Gene3D" id="1.10.510.10">
    <property type="entry name" value="Transferase(Phosphotransferase) domain 1"/>
    <property type="match status" value="1"/>
</dbReference>
<evidence type="ECO:0000256" key="4">
    <source>
        <dbReference type="ARBA" id="ARBA00022840"/>
    </source>
</evidence>
<accession>A0A318LBH4</accession>
<dbReference type="InterPro" id="IPR000719">
    <property type="entry name" value="Prot_kinase_dom"/>
</dbReference>
<dbReference type="RefSeq" id="WP_110343073.1">
    <property type="nucleotide sequence ID" value="NZ_MASU01000016.1"/>
</dbReference>
<feature type="binding site" evidence="5">
    <location>
        <position position="43"/>
    </location>
    <ligand>
        <name>ATP</name>
        <dbReference type="ChEBI" id="CHEBI:30616"/>
    </ligand>
</feature>
<dbReference type="Proteomes" id="UP000247892">
    <property type="component" value="Unassembled WGS sequence"/>
</dbReference>
<dbReference type="InterPro" id="IPR017441">
    <property type="entry name" value="Protein_kinase_ATP_BS"/>
</dbReference>
<proteinExistence type="predicted"/>
<keyword evidence="4 5" id="KW-0067">ATP-binding</keyword>
<evidence type="ECO:0000256" key="1">
    <source>
        <dbReference type="ARBA" id="ARBA00022679"/>
    </source>
</evidence>
<dbReference type="CDD" id="cd14014">
    <property type="entry name" value="STKc_PknB_like"/>
    <property type="match status" value="1"/>
</dbReference>
<evidence type="ECO:0000256" key="2">
    <source>
        <dbReference type="ARBA" id="ARBA00022741"/>
    </source>
</evidence>
<evidence type="ECO:0000256" key="5">
    <source>
        <dbReference type="PROSITE-ProRule" id="PRU10141"/>
    </source>
</evidence>
<keyword evidence="2 5" id="KW-0547">Nucleotide-binding</keyword>
<protein>
    <recommendedName>
        <fullName evidence="6">Protein kinase domain-containing protein</fullName>
    </recommendedName>
</protein>
<sequence>MRALRPDEAGPIGRYRPVAAVGEGGMGRVLLALAPDGRLAAVKQIHPEFAHDPGFRDRFAHEVDVSRRVSGAYTAAVMDADPAAEAPWLASVYVAGPSLREAVEAAGPLPPASLKYLAAGLAAALADIHRAGLIHRDLKPSNVLLTSDGPRVIDFGIARAVEGSDLTSTGAVIGSPSFMSPEQAESAQLTPASDVFSLGALLVMAATGHGPFTGETAPQTLYNVVHAKPDLSALPPEIRALAEPCLAKDPARRPTPEQILDFLGPVTPGASPWPFAVGQLIARQEAEVRAVLSWPAPLPPVPPPAPRRRPWAIAALGAAAVLAVGTIVAVNLGGDEQQPTTPQATRLPVERALSADRLRGTDPCAVLDGARVQGAGVLTAGEEPLYLNRCTYETADGEQLKLIIGEPVEATGAEAGTGIAGRPVLLSGLTGGCEATIQLPNERELGIRTEDSSGGSCERAQAALRVTVQRLRDRAGEWDLPSDSAVPVDPCSLVDDARAREVLGPVTKTTLTRLHECEWTAGGSLSLTVEQSYPGILPEEGYRPVDLSGVRAYVREVSPESCALTWDHRDLDADRTENVRIAYHAGRAGGVCQKAQAFAKAAIKGLRDS</sequence>
<dbReference type="PROSITE" id="PS00108">
    <property type="entry name" value="PROTEIN_KINASE_ST"/>
    <property type="match status" value="1"/>
</dbReference>
<feature type="domain" description="Protein kinase" evidence="6">
    <location>
        <begin position="15"/>
        <end position="274"/>
    </location>
</feature>
<dbReference type="GO" id="GO:0005524">
    <property type="term" value="F:ATP binding"/>
    <property type="evidence" value="ECO:0007669"/>
    <property type="project" value="UniProtKB-UniRule"/>
</dbReference>
<name>A0A318LBH4_9PSEU</name>
<dbReference type="PROSITE" id="PS00107">
    <property type="entry name" value="PROTEIN_KINASE_ATP"/>
    <property type="match status" value="1"/>
</dbReference>
<dbReference type="InterPro" id="IPR008271">
    <property type="entry name" value="Ser/Thr_kinase_AS"/>
</dbReference>
<evidence type="ECO:0000259" key="6">
    <source>
        <dbReference type="PROSITE" id="PS50011"/>
    </source>
</evidence>
<dbReference type="PANTHER" id="PTHR43289:SF34">
    <property type="entry name" value="SERINE_THREONINE-PROTEIN KINASE YBDM-RELATED"/>
    <property type="match status" value="1"/>
</dbReference>
<dbReference type="SUPFAM" id="SSF56112">
    <property type="entry name" value="Protein kinase-like (PK-like)"/>
    <property type="match status" value="1"/>
</dbReference>
<keyword evidence="8" id="KW-1185">Reference proteome</keyword>
<reference evidence="7 8" key="1">
    <citation type="submission" date="2016-07" db="EMBL/GenBank/DDBJ databases">
        <title>Draft genome sequence of Prauserella sp. YIM 121212, isolated from alkaline soil.</title>
        <authorList>
            <person name="Ruckert C."/>
            <person name="Albersmeier A."/>
            <person name="Jiang C.-L."/>
            <person name="Jiang Y."/>
            <person name="Kalinowski J."/>
            <person name="Schneider O."/>
            <person name="Winkler A."/>
            <person name="Zotchev S.B."/>
        </authorList>
    </citation>
    <scope>NUCLEOTIDE SEQUENCE [LARGE SCALE GENOMIC DNA]</scope>
    <source>
        <strain evidence="7 8">YIM 121212</strain>
    </source>
</reference>
<evidence type="ECO:0000256" key="3">
    <source>
        <dbReference type="ARBA" id="ARBA00022777"/>
    </source>
</evidence>
<dbReference type="OrthoDB" id="9762169at2"/>
<dbReference type="InterPro" id="IPR011009">
    <property type="entry name" value="Kinase-like_dom_sf"/>
</dbReference>
<evidence type="ECO:0000313" key="8">
    <source>
        <dbReference type="Proteomes" id="UP000247892"/>
    </source>
</evidence>
<dbReference type="EMBL" id="MASU01000016">
    <property type="protein sequence ID" value="PXY20559.1"/>
    <property type="molecule type" value="Genomic_DNA"/>
</dbReference>
<dbReference type="Pfam" id="PF00069">
    <property type="entry name" value="Pkinase"/>
    <property type="match status" value="1"/>
</dbReference>
<keyword evidence="1" id="KW-0808">Transferase</keyword>